<dbReference type="Pfam" id="PF02518">
    <property type="entry name" value="HATPase_c"/>
    <property type="match status" value="1"/>
</dbReference>
<dbReference type="InterPro" id="IPR004358">
    <property type="entry name" value="Sig_transdc_His_kin-like_C"/>
</dbReference>
<dbReference type="SUPFAM" id="SSF55781">
    <property type="entry name" value="GAF domain-like"/>
    <property type="match status" value="1"/>
</dbReference>
<dbReference type="PROSITE" id="PS50112">
    <property type="entry name" value="PAS"/>
    <property type="match status" value="1"/>
</dbReference>
<dbReference type="SMART" id="SM00388">
    <property type="entry name" value="HisKA"/>
    <property type="match status" value="1"/>
</dbReference>
<feature type="modified residue" description="4-aspartylphosphate" evidence="7">
    <location>
        <position position="634"/>
    </location>
</feature>
<dbReference type="NCBIfam" id="TIGR00229">
    <property type="entry name" value="sensory_box"/>
    <property type="match status" value="1"/>
</dbReference>
<dbReference type="InterPro" id="IPR003018">
    <property type="entry name" value="GAF"/>
</dbReference>
<dbReference type="SMART" id="SM00387">
    <property type="entry name" value="HATPase_c"/>
    <property type="match status" value="1"/>
</dbReference>
<dbReference type="InterPro" id="IPR036890">
    <property type="entry name" value="HATPase_C_sf"/>
</dbReference>
<dbReference type="SMART" id="SM00065">
    <property type="entry name" value="GAF"/>
    <property type="match status" value="1"/>
</dbReference>
<dbReference type="Pfam" id="PF00512">
    <property type="entry name" value="HisKA"/>
    <property type="match status" value="1"/>
</dbReference>
<dbReference type="InterPro" id="IPR001610">
    <property type="entry name" value="PAC"/>
</dbReference>
<dbReference type="PRINTS" id="PR00344">
    <property type="entry name" value="BCTRLSENSOR"/>
</dbReference>
<dbReference type="InterPro" id="IPR011006">
    <property type="entry name" value="CheY-like_superfamily"/>
</dbReference>
<evidence type="ECO:0000256" key="2">
    <source>
        <dbReference type="ARBA" id="ARBA00012438"/>
    </source>
</evidence>
<dbReference type="SMART" id="SM00448">
    <property type="entry name" value="REC"/>
    <property type="match status" value="1"/>
</dbReference>
<feature type="domain" description="Response regulatory" evidence="9">
    <location>
        <begin position="585"/>
        <end position="701"/>
    </location>
</feature>
<feature type="domain" description="Histidine kinase" evidence="8">
    <location>
        <begin position="340"/>
        <end position="561"/>
    </location>
</feature>
<evidence type="ECO:0000256" key="5">
    <source>
        <dbReference type="ARBA" id="ARBA00022777"/>
    </source>
</evidence>
<dbReference type="Pfam" id="PF13185">
    <property type="entry name" value="GAF_2"/>
    <property type="match status" value="1"/>
</dbReference>
<evidence type="ECO:0000256" key="1">
    <source>
        <dbReference type="ARBA" id="ARBA00000085"/>
    </source>
</evidence>
<evidence type="ECO:0000256" key="3">
    <source>
        <dbReference type="ARBA" id="ARBA00022553"/>
    </source>
</evidence>
<dbReference type="Proteomes" id="UP000469421">
    <property type="component" value="Unassembled WGS sequence"/>
</dbReference>
<evidence type="ECO:0000259" key="8">
    <source>
        <dbReference type="PROSITE" id="PS50109"/>
    </source>
</evidence>
<evidence type="ECO:0000259" key="11">
    <source>
        <dbReference type="PROSITE" id="PS50113"/>
    </source>
</evidence>
<dbReference type="InterPro" id="IPR005467">
    <property type="entry name" value="His_kinase_dom"/>
</dbReference>
<comment type="caution">
    <text evidence="12">The sequence shown here is derived from an EMBL/GenBank/DDBJ whole genome shotgun (WGS) entry which is preliminary data.</text>
</comment>
<sequence>MNTLSLDSVTHSLGVSYERMVEMADEGIWALDHMARIQFVNPRLATMLGYSQEELCGHSALDFLDPRESRALAHIKLTNRKRENDEHQELRLSRKDGRQLLVKVGSTPLFDKGGNYTGSLGVLTDMTRRAQIEVREASRSRALYLIATGADIYAILDAIVLGVEAQHPESICSILLLDESGDHVLLGSAPHLPSFYNNAIDGAPIGPRAGSCGTAAYTGKRVIVENIRTDPLWDDYRPLAIQAGLGACWSEPIRDSHGKVLGTFAIYHRDAHRPDDDDIETISASASLAAIALERNRDQKSVLELNVDLEKKVRLRTLELNREKERAEAASRAKSEFVSNISHEIRTPMHSIQGLLELVGSTRLDDQQKDYLGKIDLAVHHLLGIINSVLDFSRIETGKFQLDRQHYSLRSVLNNVESQLANSATSKGLSLVFQVAEEVPDNLFGDPLRLGQVLINYIGNAIKFSHQGEIRVTTKLVSRDGRTCKLRFLVRDHGIGISQDVQKQLFQPFEQADSSTTREYGGTGLGLAICRKIVEETGGQVGVESEPGKGSEFWFTTRMGITDGKTPVQKDQLDDDEVARLQGRHVLLVEDNEVNQMVAKELLSRVGVDVAVASNGKQALKLLAEQRFDAVLMDVQMPIMDGYEATRQIRDNPELRHNVVIAMTANAGREDKQAAFSAGVDDFVSKPIRALRLYQALLKNMRDAKGGKPEG</sequence>
<dbReference type="PANTHER" id="PTHR45339">
    <property type="entry name" value="HYBRID SIGNAL TRANSDUCTION HISTIDINE KINASE J"/>
    <property type="match status" value="1"/>
</dbReference>
<keyword evidence="5" id="KW-0418">Kinase</keyword>
<dbReference type="EC" id="2.7.13.3" evidence="2"/>
<dbReference type="Pfam" id="PF00989">
    <property type="entry name" value="PAS"/>
    <property type="match status" value="1"/>
</dbReference>
<dbReference type="InterPro" id="IPR003661">
    <property type="entry name" value="HisK_dim/P_dom"/>
</dbReference>
<protein>
    <recommendedName>
        <fullName evidence="2">histidine kinase</fullName>
        <ecNumber evidence="2">2.7.13.3</ecNumber>
    </recommendedName>
</protein>
<dbReference type="SUPFAM" id="SSF52172">
    <property type="entry name" value="CheY-like"/>
    <property type="match status" value="1"/>
</dbReference>
<dbReference type="GO" id="GO:0006355">
    <property type="term" value="P:regulation of DNA-templated transcription"/>
    <property type="evidence" value="ECO:0007669"/>
    <property type="project" value="InterPro"/>
</dbReference>
<dbReference type="EMBL" id="WIRE01000001">
    <property type="protein sequence ID" value="MQX52559.1"/>
    <property type="molecule type" value="Genomic_DNA"/>
</dbReference>
<feature type="domain" description="PAS" evidence="10">
    <location>
        <begin position="17"/>
        <end position="85"/>
    </location>
</feature>
<dbReference type="InterPro" id="IPR001789">
    <property type="entry name" value="Sig_transdc_resp-reg_receiver"/>
</dbReference>
<evidence type="ECO:0000259" key="10">
    <source>
        <dbReference type="PROSITE" id="PS50112"/>
    </source>
</evidence>
<feature type="domain" description="PAC" evidence="11">
    <location>
        <begin position="86"/>
        <end position="138"/>
    </location>
</feature>
<dbReference type="Gene3D" id="3.30.450.40">
    <property type="match status" value="1"/>
</dbReference>
<dbReference type="SMART" id="SM00091">
    <property type="entry name" value="PAS"/>
    <property type="match status" value="1"/>
</dbReference>
<proteinExistence type="predicted"/>
<keyword evidence="6" id="KW-0902">Two-component regulatory system</keyword>
<dbReference type="PANTHER" id="PTHR45339:SF1">
    <property type="entry name" value="HYBRID SIGNAL TRANSDUCTION HISTIDINE KINASE J"/>
    <property type="match status" value="1"/>
</dbReference>
<dbReference type="GO" id="GO:0000155">
    <property type="term" value="F:phosphorelay sensor kinase activity"/>
    <property type="evidence" value="ECO:0007669"/>
    <property type="project" value="InterPro"/>
</dbReference>
<dbReference type="InterPro" id="IPR036097">
    <property type="entry name" value="HisK_dim/P_sf"/>
</dbReference>
<dbReference type="Gene3D" id="1.10.287.130">
    <property type="match status" value="1"/>
</dbReference>
<dbReference type="SUPFAM" id="SSF55785">
    <property type="entry name" value="PYP-like sensor domain (PAS domain)"/>
    <property type="match status" value="1"/>
</dbReference>
<dbReference type="AlphaFoldDB" id="A0A6N7LQH2"/>
<dbReference type="InterPro" id="IPR000700">
    <property type="entry name" value="PAS-assoc_C"/>
</dbReference>
<dbReference type="Gene3D" id="3.40.50.2300">
    <property type="match status" value="1"/>
</dbReference>
<dbReference type="InterPro" id="IPR029016">
    <property type="entry name" value="GAF-like_dom_sf"/>
</dbReference>
<name>A0A6N7LQH2_9GAMM</name>
<reference evidence="12 13" key="1">
    <citation type="submission" date="2019-10" db="EMBL/GenBank/DDBJ databases">
        <title>Alcanivorax sp.PA15-N-34 draft genome sequence.</title>
        <authorList>
            <person name="Liao X."/>
            <person name="Shao Z."/>
        </authorList>
    </citation>
    <scope>NUCLEOTIDE SEQUENCE [LARGE SCALE GENOMIC DNA]</scope>
    <source>
        <strain evidence="12 13">PA15-N-34</strain>
    </source>
</reference>
<evidence type="ECO:0000313" key="13">
    <source>
        <dbReference type="Proteomes" id="UP000469421"/>
    </source>
</evidence>
<dbReference type="PROSITE" id="PS50109">
    <property type="entry name" value="HIS_KIN"/>
    <property type="match status" value="1"/>
</dbReference>
<dbReference type="InterPro" id="IPR013767">
    <property type="entry name" value="PAS_fold"/>
</dbReference>
<dbReference type="Gene3D" id="3.30.565.10">
    <property type="entry name" value="Histidine kinase-like ATPase, C-terminal domain"/>
    <property type="match status" value="1"/>
</dbReference>
<dbReference type="RefSeq" id="WP_153499380.1">
    <property type="nucleotide sequence ID" value="NZ_WIRE01000001.1"/>
</dbReference>
<dbReference type="SMART" id="SM00086">
    <property type="entry name" value="PAC"/>
    <property type="match status" value="1"/>
</dbReference>
<keyword evidence="13" id="KW-1185">Reference proteome</keyword>
<dbReference type="CDD" id="cd00082">
    <property type="entry name" value="HisKA"/>
    <property type="match status" value="1"/>
</dbReference>
<evidence type="ECO:0000256" key="6">
    <source>
        <dbReference type="ARBA" id="ARBA00023012"/>
    </source>
</evidence>
<organism evidence="12 13">
    <name type="scientific">Alcanivorax sediminis</name>
    <dbReference type="NCBI Taxonomy" id="2663008"/>
    <lineage>
        <taxon>Bacteria</taxon>
        <taxon>Pseudomonadati</taxon>
        <taxon>Pseudomonadota</taxon>
        <taxon>Gammaproteobacteria</taxon>
        <taxon>Oceanospirillales</taxon>
        <taxon>Alcanivoracaceae</taxon>
        <taxon>Alcanivorax</taxon>
    </lineage>
</organism>
<evidence type="ECO:0000313" key="12">
    <source>
        <dbReference type="EMBL" id="MQX52559.1"/>
    </source>
</evidence>
<dbReference type="FunFam" id="3.30.565.10:FF:000010">
    <property type="entry name" value="Sensor histidine kinase RcsC"/>
    <property type="match status" value="1"/>
</dbReference>
<dbReference type="Pfam" id="PF00072">
    <property type="entry name" value="Response_reg"/>
    <property type="match status" value="1"/>
</dbReference>
<evidence type="ECO:0000259" key="9">
    <source>
        <dbReference type="PROSITE" id="PS50110"/>
    </source>
</evidence>
<dbReference type="InterPro" id="IPR035965">
    <property type="entry name" value="PAS-like_dom_sf"/>
</dbReference>
<dbReference type="Gene3D" id="3.30.450.20">
    <property type="entry name" value="PAS domain"/>
    <property type="match status" value="1"/>
</dbReference>
<dbReference type="CDD" id="cd17546">
    <property type="entry name" value="REC_hyHK_CKI1_RcsC-like"/>
    <property type="match status" value="1"/>
</dbReference>
<comment type="catalytic activity">
    <reaction evidence="1">
        <text>ATP + protein L-histidine = ADP + protein N-phospho-L-histidine.</text>
        <dbReference type="EC" id="2.7.13.3"/>
    </reaction>
</comment>
<dbReference type="InterPro" id="IPR000014">
    <property type="entry name" value="PAS"/>
</dbReference>
<keyword evidence="3 7" id="KW-0597">Phosphoprotein</keyword>
<dbReference type="CDD" id="cd00130">
    <property type="entry name" value="PAS"/>
    <property type="match status" value="1"/>
</dbReference>
<dbReference type="SUPFAM" id="SSF55874">
    <property type="entry name" value="ATPase domain of HSP90 chaperone/DNA topoisomerase II/histidine kinase"/>
    <property type="match status" value="1"/>
</dbReference>
<accession>A0A6N7LQH2</accession>
<evidence type="ECO:0000256" key="7">
    <source>
        <dbReference type="PROSITE-ProRule" id="PRU00169"/>
    </source>
</evidence>
<evidence type="ECO:0000256" key="4">
    <source>
        <dbReference type="ARBA" id="ARBA00022679"/>
    </source>
</evidence>
<dbReference type="InterPro" id="IPR003594">
    <property type="entry name" value="HATPase_dom"/>
</dbReference>
<keyword evidence="4" id="KW-0808">Transferase</keyword>
<dbReference type="CDD" id="cd16922">
    <property type="entry name" value="HATPase_EvgS-ArcB-TorS-like"/>
    <property type="match status" value="1"/>
</dbReference>
<dbReference type="SUPFAM" id="SSF47384">
    <property type="entry name" value="Homodimeric domain of signal transducing histidine kinase"/>
    <property type="match status" value="1"/>
</dbReference>
<dbReference type="PROSITE" id="PS50113">
    <property type="entry name" value="PAC"/>
    <property type="match status" value="1"/>
</dbReference>
<dbReference type="PROSITE" id="PS50110">
    <property type="entry name" value="RESPONSE_REGULATORY"/>
    <property type="match status" value="1"/>
</dbReference>
<gene>
    <name evidence="12" type="ORF">GFN93_04820</name>
</gene>